<protein>
    <recommendedName>
        <fullName evidence="1">Mab-21-like HhH/H2TH-like domain-containing protein</fullName>
    </recommendedName>
</protein>
<dbReference type="AlphaFoldDB" id="A0ABD3VGF7"/>
<sequence length="138" mass="16173">MFYLIESLSATLWQPQNLLTCIELCLRTLRAWAEEGSCPNFFIPYENMFLGKVYGTIKSNLVNVLHDLVREKGKYLTEIQIFKIGQKLIRACLSSFTDMDDKNEHCNFYLFTVECLLSLYIKNDIFIHCGTTRNYYLT</sequence>
<evidence type="ECO:0000259" key="1">
    <source>
        <dbReference type="Pfam" id="PF20266"/>
    </source>
</evidence>
<dbReference type="Pfam" id="PF20266">
    <property type="entry name" value="Mab-21_C"/>
    <property type="match status" value="1"/>
</dbReference>
<comment type="caution">
    <text evidence="2">The sequence shown here is derived from an EMBL/GenBank/DDBJ whole genome shotgun (WGS) entry which is preliminary data.</text>
</comment>
<feature type="domain" description="Mab-21-like HhH/H2TH-like" evidence="1">
    <location>
        <begin position="1"/>
        <end position="51"/>
    </location>
</feature>
<evidence type="ECO:0000313" key="3">
    <source>
        <dbReference type="Proteomes" id="UP001634394"/>
    </source>
</evidence>
<dbReference type="Gene3D" id="1.10.1410.40">
    <property type="match status" value="1"/>
</dbReference>
<accession>A0ABD3VGF7</accession>
<reference evidence="2 3" key="1">
    <citation type="submission" date="2024-11" db="EMBL/GenBank/DDBJ databases">
        <title>Chromosome-level genome assembly of the freshwater bivalve Anodonta woodiana.</title>
        <authorList>
            <person name="Chen X."/>
        </authorList>
    </citation>
    <scope>NUCLEOTIDE SEQUENCE [LARGE SCALE GENOMIC DNA]</scope>
    <source>
        <strain evidence="2">MN2024</strain>
        <tissue evidence="2">Gills</tissue>
    </source>
</reference>
<dbReference type="EMBL" id="JBJQND010000012">
    <property type="protein sequence ID" value="KAL3860637.1"/>
    <property type="molecule type" value="Genomic_DNA"/>
</dbReference>
<keyword evidence="3" id="KW-1185">Reference proteome</keyword>
<evidence type="ECO:0000313" key="2">
    <source>
        <dbReference type="EMBL" id="KAL3860637.1"/>
    </source>
</evidence>
<dbReference type="InterPro" id="IPR046906">
    <property type="entry name" value="Mab-21_HhH/H2TH-like"/>
</dbReference>
<dbReference type="Proteomes" id="UP001634394">
    <property type="component" value="Unassembled WGS sequence"/>
</dbReference>
<gene>
    <name evidence="2" type="ORF">ACJMK2_010733</name>
</gene>
<organism evidence="2 3">
    <name type="scientific">Sinanodonta woodiana</name>
    <name type="common">Chinese pond mussel</name>
    <name type="synonym">Anodonta woodiana</name>
    <dbReference type="NCBI Taxonomy" id="1069815"/>
    <lineage>
        <taxon>Eukaryota</taxon>
        <taxon>Metazoa</taxon>
        <taxon>Spiralia</taxon>
        <taxon>Lophotrochozoa</taxon>
        <taxon>Mollusca</taxon>
        <taxon>Bivalvia</taxon>
        <taxon>Autobranchia</taxon>
        <taxon>Heteroconchia</taxon>
        <taxon>Palaeoheterodonta</taxon>
        <taxon>Unionida</taxon>
        <taxon>Unionoidea</taxon>
        <taxon>Unionidae</taxon>
        <taxon>Unioninae</taxon>
        <taxon>Sinanodonta</taxon>
    </lineage>
</organism>
<proteinExistence type="predicted"/>
<name>A0ABD3VGF7_SINWO</name>